<protein>
    <submittedName>
        <fullName evidence="1">Uncharacterized protein</fullName>
    </submittedName>
</protein>
<name>A0A517VVJ2_9PLAN</name>
<proteinExistence type="predicted"/>
<evidence type="ECO:0000313" key="1">
    <source>
        <dbReference type="EMBL" id="QDT97026.1"/>
    </source>
</evidence>
<dbReference type="Proteomes" id="UP000318704">
    <property type="component" value="Chromosome"/>
</dbReference>
<accession>A0A517VVJ2</accession>
<reference evidence="1 2" key="1">
    <citation type="submission" date="2019-03" db="EMBL/GenBank/DDBJ databases">
        <title>Deep-cultivation of Planctomycetes and their phenomic and genomic characterization uncovers novel biology.</title>
        <authorList>
            <person name="Wiegand S."/>
            <person name="Jogler M."/>
            <person name="Boedeker C."/>
            <person name="Pinto D."/>
            <person name="Vollmers J."/>
            <person name="Rivas-Marin E."/>
            <person name="Kohn T."/>
            <person name="Peeters S.H."/>
            <person name="Heuer A."/>
            <person name="Rast P."/>
            <person name="Oberbeckmann S."/>
            <person name="Bunk B."/>
            <person name="Jeske O."/>
            <person name="Meyerdierks A."/>
            <person name="Storesund J.E."/>
            <person name="Kallscheuer N."/>
            <person name="Luecker S."/>
            <person name="Lage O.M."/>
            <person name="Pohl T."/>
            <person name="Merkel B.J."/>
            <person name="Hornburger P."/>
            <person name="Mueller R.-W."/>
            <person name="Bruemmer F."/>
            <person name="Labrenz M."/>
            <person name="Spormann A.M."/>
            <person name="Op den Camp H."/>
            <person name="Overmann J."/>
            <person name="Amann R."/>
            <person name="Jetten M.S.M."/>
            <person name="Mascher T."/>
            <person name="Medema M.H."/>
            <person name="Devos D.P."/>
            <person name="Kaster A.-K."/>
            <person name="Ovreas L."/>
            <person name="Rohde M."/>
            <person name="Galperin M.Y."/>
            <person name="Jogler C."/>
        </authorList>
    </citation>
    <scope>NUCLEOTIDE SEQUENCE [LARGE SCALE GENOMIC DNA]</scope>
    <source>
        <strain evidence="1 2">V144</strain>
    </source>
</reference>
<organism evidence="1 2">
    <name type="scientific">Gimesia aquarii</name>
    <dbReference type="NCBI Taxonomy" id="2527964"/>
    <lineage>
        <taxon>Bacteria</taxon>
        <taxon>Pseudomonadati</taxon>
        <taxon>Planctomycetota</taxon>
        <taxon>Planctomycetia</taxon>
        <taxon>Planctomycetales</taxon>
        <taxon>Planctomycetaceae</taxon>
        <taxon>Gimesia</taxon>
    </lineage>
</organism>
<dbReference type="KEGG" id="gaw:V144x_24970"/>
<sequence length="36" mass="4456">MTRLDSIVKWIQFNDLNFTQKERFNEQSVNHRWGCN</sequence>
<evidence type="ECO:0000313" key="2">
    <source>
        <dbReference type="Proteomes" id="UP000318704"/>
    </source>
</evidence>
<dbReference type="AlphaFoldDB" id="A0A517VVJ2"/>
<dbReference type="EMBL" id="CP037920">
    <property type="protein sequence ID" value="QDT97026.1"/>
    <property type="molecule type" value="Genomic_DNA"/>
</dbReference>
<gene>
    <name evidence="1" type="ORF">V144x_24970</name>
</gene>